<feature type="region of interest" description="Disordered" evidence="4">
    <location>
        <begin position="1"/>
        <end position="41"/>
    </location>
</feature>
<feature type="domain" description="Ig-like" evidence="6">
    <location>
        <begin position="1414"/>
        <end position="1504"/>
    </location>
</feature>
<comment type="caution">
    <text evidence="7">The sequence shown here is derived from an EMBL/GenBank/DDBJ whole genome shotgun (WGS) entry which is preliminary data.</text>
</comment>
<keyword evidence="5" id="KW-1133">Transmembrane helix</keyword>
<keyword evidence="5" id="KW-0812">Transmembrane</keyword>
<evidence type="ECO:0000256" key="5">
    <source>
        <dbReference type="SAM" id="Phobius"/>
    </source>
</evidence>
<dbReference type="SMART" id="SM00409">
    <property type="entry name" value="IG"/>
    <property type="match status" value="14"/>
</dbReference>
<dbReference type="Gene3D" id="2.60.40.10">
    <property type="entry name" value="Immunoglobulins"/>
    <property type="match status" value="17"/>
</dbReference>
<dbReference type="EMBL" id="SOYY01000025">
    <property type="protein sequence ID" value="KAA0701808.1"/>
    <property type="molecule type" value="Genomic_DNA"/>
</dbReference>
<dbReference type="InterPro" id="IPR003599">
    <property type="entry name" value="Ig_sub"/>
</dbReference>
<feature type="domain" description="Ig-like" evidence="6">
    <location>
        <begin position="1889"/>
        <end position="1976"/>
    </location>
</feature>
<dbReference type="GO" id="GO:0016020">
    <property type="term" value="C:membrane"/>
    <property type="evidence" value="ECO:0007669"/>
    <property type="project" value="UniProtKB-SubCell"/>
</dbReference>
<dbReference type="SUPFAM" id="SSF48726">
    <property type="entry name" value="Immunoglobulin"/>
    <property type="match status" value="15"/>
</dbReference>
<evidence type="ECO:0000256" key="2">
    <source>
        <dbReference type="ARBA" id="ARBA00023136"/>
    </source>
</evidence>
<feature type="domain" description="Ig-like" evidence="6">
    <location>
        <begin position="221"/>
        <end position="311"/>
    </location>
</feature>
<dbReference type="Pfam" id="PF07679">
    <property type="entry name" value="I-set"/>
    <property type="match status" value="1"/>
</dbReference>
<dbReference type="InterPro" id="IPR036179">
    <property type="entry name" value="Ig-like_dom_sf"/>
</dbReference>
<gene>
    <name evidence="7" type="ORF">E1301_Tti017648</name>
</gene>
<feature type="domain" description="Ig-like" evidence="6">
    <location>
        <begin position="1087"/>
        <end position="1177"/>
    </location>
</feature>
<feature type="transmembrane region" description="Helical" evidence="5">
    <location>
        <begin position="1525"/>
        <end position="1546"/>
    </location>
</feature>
<protein>
    <submittedName>
        <fullName evidence="7">Sialoadhesin Sheep erythrocyte receptor</fullName>
    </submittedName>
</protein>
<evidence type="ECO:0000259" key="6">
    <source>
        <dbReference type="PROSITE" id="PS50835"/>
    </source>
</evidence>
<dbReference type="Pfam" id="PF08205">
    <property type="entry name" value="C2-set_2"/>
    <property type="match status" value="2"/>
</dbReference>
<dbReference type="InterPro" id="IPR007110">
    <property type="entry name" value="Ig-like_dom"/>
</dbReference>
<name>A0A5A9MY07_9TELE</name>
<organism evidence="7 8">
    <name type="scientific">Triplophysa tibetana</name>
    <dbReference type="NCBI Taxonomy" id="1572043"/>
    <lineage>
        <taxon>Eukaryota</taxon>
        <taxon>Metazoa</taxon>
        <taxon>Chordata</taxon>
        <taxon>Craniata</taxon>
        <taxon>Vertebrata</taxon>
        <taxon>Euteleostomi</taxon>
        <taxon>Actinopterygii</taxon>
        <taxon>Neopterygii</taxon>
        <taxon>Teleostei</taxon>
        <taxon>Ostariophysi</taxon>
        <taxon>Cypriniformes</taxon>
        <taxon>Nemacheilidae</taxon>
        <taxon>Triplophysa</taxon>
    </lineage>
</organism>
<evidence type="ECO:0000256" key="1">
    <source>
        <dbReference type="ARBA" id="ARBA00004167"/>
    </source>
</evidence>
<reference evidence="7 8" key="1">
    <citation type="journal article" date="2019" name="Mol. Ecol. Resour.">
        <title>Chromosome-level genome assembly of Triplophysa tibetana, a fish adapted to the harsh high-altitude environment of the Tibetan Plateau.</title>
        <authorList>
            <person name="Yang X."/>
            <person name="Liu H."/>
            <person name="Ma Z."/>
            <person name="Zou Y."/>
            <person name="Zou M."/>
            <person name="Mao Y."/>
            <person name="Li X."/>
            <person name="Wang H."/>
            <person name="Chen T."/>
            <person name="Wang W."/>
            <person name="Yang R."/>
        </authorList>
    </citation>
    <scope>NUCLEOTIDE SEQUENCE [LARGE SCALE GENOMIC DNA]</scope>
    <source>
        <strain evidence="7">TTIB1903HZAU</strain>
        <tissue evidence="7">Muscle</tissue>
    </source>
</reference>
<dbReference type="InterPro" id="IPR013783">
    <property type="entry name" value="Ig-like_fold"/>
</dbReference>
<dbReference type="PANTHER" id="PTHR46484:SF7">
    <property type="entry name" value="MYELIN-ASSOCIATED GLYCOPROTEIN-LIKE-RELATED"/>
    <property type="match status" value="1"/>
</dbReference>
<proteinExistence type="predicted"/>
<sequence length="2565" mass="287452">MRKEDPSAGLRVEKHKALKNKNKVPQGDGGQDAILQDGSQRGGCPGWSSRLITYLTISPNHMGLSIFLSIGFGVLVFADVWKVEVESEVKALERSCVVLPCSFKYPGAVQPSSRKSGIWHKEKDWNYFIFHEDPKKIAENFKERTKLVGRLGDLNCSLEIDEIKNHDNGPFCFRVELQTSEIDKYSFVQNCVRLNMIVHCNVYVKSAFFIHNICIAEAPPPELHSENSVHEGQPAVFKCSVRHTCPSHQPTLTWSHKGKEMVTYKDIGHGNWEVESILSFTPTSADDHTNIICTVQYHGLKKGYETSRPVFVKACSVVYQECLGGALLYETLGWQVKMPKEIHGLQGSCLVIPCSFSYTLYPPTNPKRVVWYQWVSRGYPLVYDPWYPNDVIGKFKGKTKLYGEPSKWNCSLVIEELDQSHHREKLYTWIDPENVGKSTYRFFDVTSTIHVDTEPKPPTINIYGGQKTGDDITVACITYHSCPYSKPNIILKGLEGSDQITNDHIEDGLWKITLTRKGVVKAERSDIECTVKHYGGITARATKNKNSACIYSNMIIKPDRADVVEGVSKDFTCTIDHSCQKDPPSITWNYENMQVTNKNTKLTGINSATTSTITFSAKKKDSGKKLICTATFSGKNVQASVDLQVQSDHVFEADVVPRLTALPRSCVVIPCSFQMHEELAVHLWVHWFSTKGYMFHSGQSKVLDNFKGRTKLLGNSIDQDCTVEVDNVQKHDNGPFCFRAETENKKYFFNHSCVFIVMQEVPDKPVMSQIPDNIEPGTRVSIECSVKHTCPSHPPSITWSVPTAGETVKHQSMGEGVWETVSNVTFIPTGFEKEDRIICSAAFWGDRTVVSRSTEVKIQRILLYETLAWEVRMPKEIHGLKGSCLVIPCSFSYTSYPPTNPNRVVWYQWVSKGYPIVYDPKYSSYVIDKFKGKTALYGNPSQRDCSLVITPLDQSHHGEKLYAWIDPDSIGYSTYAFYDVTSTILVDASPQEPTINVHGGEMTGDTITVSCHTYHTCPYNKPNIVLKGIEGSDQTVHADIVNGKWKITLTRKGVVKAEQSDIVCIVTHYGGITARATKSQSAKCHYTKIAIEPDRADVIEGIAKKFTCTINHSCLKNPPTISWNYENMEVSNINKKNSELQSAASSTITFVSTKEDHGKILKCSANISGKPIESSVTLLVQPLSQGEAEVMTFDWKTIGLYIIVPSSVILLLMCTLAGVCTYKRRHRVVWYQWVSKGYPLVYDPEYSSYVIDKFKGKTASFSTTSNRDCSLVITHLDQSHHGEKLYAWIDPENVGWRTYKFYDVTSTILVDASPEKPTINVQGGAMTGDTITVSCHTYHTCPYSKPNISMKGIEGSDQTDQTVHENIGNGKWKITLTRTGVVKAEQSDIECIVTHYGGKTERATKSQSAKCNYTKIAIEPDPADVIEGAAKNFTCTINHSCLKNPPTISWNYENMEVSNSNKKFSELKSAASSTITFVSTKEDHGKILKCSANIWGKPIESSVTLLVQPLSQGEAEVMTFDWKTIGLYIIVPSSVILLLMCTFAGVCTYKRRHRRRTNRVAYGGLAKSQQPQTPSTKTSPQGSLLMCYVYYMSEKPQVYLLSPVLIQTYCFIQGAEKALQLLILYSKSFDFFSQVTNSYSRKRITRCKLRIKNNATAPIGESAVLLYETLAWEVKMPKEIHGLKGSCLVIPCSFSYTSYPPTNPNRVVWYRWVSKGYPIVYDPKNPSNVIDKFRGKTALFGNTSKKDCSLVITNLDQSHHGEKLYPWIDPDSVGWRTYKFYDVTSTILVDASPQEPTINVNGGARTGDNITVTCETYHNCPYSKPNITLSGIEGSDQIQDIFGKGQWKIILTRTGVVKAEHSDIVCIVTYYGGITARATKSQSAKCVSYNVTIEPELAEVIEGVAKNFTCTVNHSCQKEHPTISWKFKDMQVTGKDESLTEFNSTIVSSTVIIMGAKKDHGKKLTCTGTFSERSIEASVVLHAQQLNCLVDSQSICLCRGMNCEGDNKEEIRPDRVVWYQWVSKGYPIVYDHWYPSYVIDKFRGKTSLYGAPTNRECSLLITNLDQSHHGEKLYAWIDPETVGKSTYRFFDVTSTILVDAYPKPPTINIYGGERTGDDMTVACHTYHSCPYSKPNIILKGLEGSDQIKNDHIEDGLWKITMTRKGVVKAERSDIECTVKHYGGITARATKNKNSACIYSKITIEPDRTDVVEGVAKDFTCTINHSCLKDPPSISWNYENMQVSNRYNKLTQFNSATSSTITFLADKKDSGKKLICTATFSGKNVQVSVDLHVRSDRVYEADVVPRLTALPRSCVVIPCSFNMHEELAVHLWVRWVSTKGYMFHSGQSGVLDNFKGRTKLLGNSVDLDCTVEIDNVQNHDNGPFCFRAETEKKEYLFNNSCVFIVMRAPDKLVMSTIPDNIKPGTHVTIECSVKHTCPSHPPSITWSVPTAGETVKHQSMGEGVWETVSTVTFIPTGYEEEDQIICNAAFWGDRTVVNSSTELRVQRIQRVGVEILGPSIIVPILVFLLLCVGVLVYKRRRRMAVGGAVWTNSGRENDIRQVQNEK</sequence>
<dbReference type="PANTHER" id="PTHR46484">
    <property type="entry name" value="SI:CH211-171H4.5-RELATED"/>
    <property type="match status" value="1"/>
</dbReference>
<accession>A0A5A9MY07</accession>
<dbReference type="InterPro" id="IPR013098">
    <property type="entry name" value="Ig_I-set"/>
</dbReference>
<feature type="transmembrane region" description="Helical" evidence="5">
    <location>
        <begin position="1198"/>
        <end position="1222"/>
    </location>
</feature>
<evidence type="ECO:0000256" key="3">
    <source>
        <dbReference type="ARBA" id="ARBA00023157"/>
    </source>
</evidence>
<keyword evidence="2 5" id="KW-0472">Membrane</keyword>
<feature type="domain" description="Ig-like" evidence="6">
    <location>
        <begin position="2199"/>
        <end position="2287"/>
    </location>
</feature>
<dbReference type="InterPro" id="IPR013162">
    <property type="entry name" value="CD80_C2-set"/>
</dbReference>
<evidence type="ECO:0000313" key="7">
    <source>
        <dbReference type="EMBL" id="KAA0701808.1"/>
    </source>
</evidence>
<evidence type="ECO:0000313" key="8">
    <source>
        <dbReference type="Proteomes" id="UP000324632"/>
    </source>
</evidence>
<dbReference type="Proteomes" id="UP000324632">
    <property type="component" value="Chromosome 25"/>
</dbReference>
<keyword evidence="7" id="KW-0675">Receptor</keyword>
<comment type="subcellular location">
    <subcellularLocation>
        <location evidence="1">Membrane</location>
        <topology evidence="1">Single-pass membrane protein</topology>
    </subcellularLocation>
</comment>
<evidence type="ECO:0000256" key="4">
    <source>
        <dbReference type="SAM" id="MobiDB-lite"/>
    </source>
</evidence>
<feature type="compositionally biased region" description="Basic residues" evidence="4">
    <location>
        <begin position="13"/>
        <end position="22"/>
    </location>
</feature>
<feature type="domain" description="Ig-like" evidence="6">
    <location>
        <begin position="765"/>
        <end position="857"/>
    </location>
</feature>
<keyword evidence="8" id="KW-1185">Reference proteome</keyword>
<feature type="domain" description="Ig-like" evidence="6">
    <location>
        <begin position="552"/>
        <end position="644"/>
    </location>
</feature>
<keyword evidence="3" id="KW-1015">Disulfide bond</keyword>
<feature type="transmembrane region" description="Helical" evidence="5">
    <location>
        <begin position="2514"/>
        <end position="2536"/>
    </location>
</feature>
<feature type="domain" description="Ig-like" evidence="6">
    <location>
        <begin position="2408"/>
        <end position="2503"/>
    </location>
</feature>
<dbReference type="PROSITE" id="PS50835">
    <property type="entry name" value="IG_LIKE"/>
    <property type="match status" value="8"/>
</dbReference>